<reference evidence="1" key="1">
    <citation type="journal article" date="2020" name="Fungal Divers.">
        <title>Resolving the Mortierellaceae phylogeny through synthesis of multi-gene phylogenetics and phylogenomics.</title>
        <authorList>
            <person name="Vandepol N."/>
            <person name="Liber J."/>
            <person name="Desiro A."/>
            <person name="Na H."/>
            <person name="Kennedy M."/>
            <person name="Barry K."/>
            <person name="Grigoriev I.V."/>
            <person name="Miller A.N."/>
            <person name="O'Donnell K."/>
            <person name="Stajich J.E."/>
            <person name="Bonito G."/>
        </authorList>
    </citation>
    <scope>NUCLEOTIDE SEQUENCE</scope>
    <source>
        <strain evidence="1">NRRL 2769</strain>
    </source>
</reference>
<gene>
    <name evidence="1" type="ORF">BGZ80_002357</name>
</gene>
<comment type="caution">
    <text evidence="1">The sequence shown here is derived from an EMBL/GenBank/DDBJ whole genome shotgun (WGS) entry which is preliminary data.</text>
</comment>
<proteinExistence type="predicted"/>
<dbReference type="AlphaFoldDB" id="A0A9P6MPS0"/>
<dbReference type="PANTHER" id="PTHR37450">
    <property type="entry name" value="CIPC PROTEIN"/>
    <property type="match status" value="1"/>
</dbReference>
<name>A0A9P6MPS0_9FUNG</name>
<sequence>MFGFGQDAHDQVYGGKTHKSSWTHEILAGAAAAEAMKSVESGSTDKHKLTKEVFAGIAGAEADKLFETKGLDTLDREKVKRQAREQACQMYDQNYA</sequence>
<evidence type="ECO:0008006" key="3">
    <source>
        <dbReference type="Google" id="ProtNLM"/>
    </source>
</evidence>
<dbReference type="Proteomes" id="UP000703661">
    <property type="component" value="Unassembled WGS sequence"/>
</dbReference>
<evidence type="ECO:0000313" key="2">
    <source>
        <dbReference type="Proteomes" id="UP000703661"/>
    </source>
</evidence>
<keyword evidence="2" id="KW-1185">Reference proteome</keyword>
<accession>A0A9P6MPS0</accession>
<organism evidence="1 2">
    <name type="scientific">Entomortierella chlamydospora</name>
    <dbReference type="NCBI Taxonomy" id="101097"/>
    <lineage>
        <taxon>Eukaryota</taxon>
        <taxon>Fungi</taxon>
        <taxon>Fungi incertae sedis</taxon>
        <taxon>Mucoromycota</taxon>
        <taxon>Mortierellomycotina</taxon>
        <taxon>Mortierellomycetes</taxon>
        <taxon>Mortierellales</taxon>
        <taxon>Mortierellaceae</taxon>
        <taxon>Entomortierella</taxon>
    </lineage>
</organism>
<dbReference type="PANTHER" id="PTHR37450:SF1">
    <property type="entry name" value="CIPC PROTEIN"/>
    <property type="match status" value="1"/>
</dbReference>
<evidence type="ECO:0000313" key="1">
    <source>
        <dbReference type="EMBL" id="KAG0009468.1"/>
    </source>
</evidence>
<protein>
    <recommendedName>
        <fullName evidence="3">CipC-like antibiotic response protein</fullName>
    </recommendedName>
</protein>
<dbReference type="Pfam" id="PF12585">
    <property type="entry name" value="DUF3759"/>
    <property type="match status" value="1"/>
</dbReference>
<dbReference type="EMBL" id="JAAAID010001579">
    <property type="protein sequence ID" value="KAG0009468.1"/>
    <property type="molecule type" value="Genomic_DNA"/>
</dbReference>
<dbReference type="InterPro" id="IPR022234">
    <property type="entry name" value="DUF3759"/>
</dbReference>